<keyword evidence="2" id="KW-0378">Hydrolase</keyword>
<evidence type="ECO:0000313" key="6">
    <source>
        <dbReference type="EMBL" id="MBE1236257.1"/>
    </source>
</evidence>
<comment type="similarity">
    <text evidence="4">Belongs to the helicase family. DinG subfamily.</text>
</comment>
<dbReference type="PROSITE" id="PS51193">
    <property type="entry name" value="HELICASE_ATP_BIND_2"/>
    <property type="match status" value="1"/>
</dbReference>
<proteinExistence type="inferred from homology"/>
<dbReference type="InterPro" id="IPR006555">
    <property type="entry name" value="ATP-dep_Helicase_C"/>
</dbReference>
<dbReference type="Proteomes" id="UP000631034">
    <property type="component" value="Unassembled WGS sequence"/>
</dbReference>
<dbReference type="RefSeq" id="WP_192533126.1">
    <property type="nucleotide sequence ID" value="NZ_JACZHT010000001.1"/>
</dbReference>
<sequence>MPHPPDHAPVYPPPVPALAVGAEGGVLVFPGGEIETVRPGVGLQSRIESLRPMVCHRLHVARRLGLSWFPAFDLMELFAFACPAEFASPTPGGLARALGTAPPDSLEAEALVLPAAAMALFARLARTASKERETAVGLAEVMGRGGWEWTFPVLQALGAGPEPRSGASRAFAVWSRLPEIPEFPPLPPPGNLSVTPDEARARLKSLLGADSEHRVQQADYTSAVCPAFTPGKRKNAPNVVLAEAGTGVGKTLGYIAPSSLWAEKNGGAVWISTYTRNLQRQLDQELDRLYPDPVEKARHVVVRKGRENYLCLLNLEEAVRRIGASPREAVPLGLMARWAEATRDGDMMGGDFPGWLADLAGRERTLGLADRRGECIFSGCDHFNRCFVERAVRRAGQARLVVANHALVLVQAALGGLDDDSHPTRYVFDEGHHLFDAADSAFAVHVTAQEGMEMRRWLLGAEDAGARSRGRGLKRRAEGLFEADTDAAEFLDDALAAASVLPSMGWQARLAGGSPLGPLEALLGAFREQVHARARDGERGHSLETEVVPASEALVDCAPAAREALEALFTPLQQFSRALLKSLDAEAETLDSAVRHRIESLARSLEWRVIAPLRAWRDIVRGLGEPTPDGFVDWLAVERSDGQELDVGLCRHWIDPTRPLAGVLSRTAQGVVITSATLRDLSANDPDPEASWRVAECRTGAIHLEEPAIRAAVASPYDYPSMTRVLIVTDVARDVPDRVASAVSALFRASGGGGLGLFTAVSRLRAVYDRIAPELARQNLPLYAQHVDAMDTGTLVSIFREEENSCLLGTDAVRDGVDVPGRSLRLIVFDRVPWPRPDILHKARRDVWGKTRYDDRITRLRLKQAFGRLVRSSRDRGVFVMLDSRTPSRLLSAFPPGVVVERVGLAEAVAIVRAENGGAPREP</sequence>
<accession>A0A8J7CNT1</accession>
<organism evidence="6 7">
    <name type="scientific">Phaeovibrio sulfidiphilus</name>
    <dbReference type="NCBI Taxonomy" id="1220600"/>
    <lineage>
        <taxon>Bacteria</taxon>
        <taxon>Pseudomonadati</taxon>
        <taxon>Pseudomonadota</taxon>
        <taxon>Alphaproteobacteria</taxon>
        <taxon>Rhodospirillales</taxon>
        <taxon>Rhodospirillaceae</taxon>
        <taxon>Phaeovibrio</taxon>
    </lineage>
</organism>
<dbReference type="PANTHER" id="PTHR11472">
    <property type="entry name" value="DNA REPAIR DEAD HELICASE RAD3/XP-D SUBFAMILY MEMBER"/>
    <property type="match status" value="1"/>
</dbReference>
<evidence type="ECO:0000256" key="1">
    <source>
        <dbReference type="ARBA" id="ARBA00022741"/>
    </source>
</evidence>
<evidence type="ECO:0000259" key="5">
    <source>
        <dbReference type="PROSITE" id="PS51193"/>
    </source>
</evidence>
<dbReference type="SMART" id="SM00491">
    <property type="entry name" value="HELICc2"/>
    <property type="match status" value="1"/>
</dbReference>
<name>A0A8J7CNT1_9PROT</name>
<keyword evidence="1" id="KW-0547">Nucleotide-binding</keyword>
<evidence type="ECO:0000256" key="4">
    <source>
        <dbReference type="ARBA" id="ARBA00038058"/>
    </source>
</evidence>
<dbReference type="PANTHER" id="PTHR11472:SF34">
    <property type="entry name" value="REGULATOR OF TELOMERE ELONGATION HELICASE 1"/>
    <property type="match status" value="1"/>
</dbReference>
<dbReference type="AlphaFoldDB" id="A0A8J7CNT1"/>
<keyword evidence="6" id="KW-0347">Helicase</keyword>
<evidence type="ECO:0000313" key="7">
    <source>
        <dbReference type="Proteomes" id="UP000631034"/>
    </source>
</evidence>
<dbReference type="InterPro" id="IPR027417">
    <property type="entry name" value="P-loop_NTPase"/>
</dbReference>
<dbReference type="Pfam" id="PF13307">
    <property type="entry name" value="Helicase_C_2"/>
    <property type="match status" value="1"/>
</dbReference>
<evidence type="ECO:0000256" key="2">
    <source>
        <dbReference type="ARBA" id="ARBA00022801"/>
    </source>
</evidence>
<dbReference type="SUPFAM" id="SSF52540">
    <property type="entry name" value="P-loop containing nucleoside triphosphate hydrolases"/>
    <property type="match status" value="1"/>
</dbReference>
<feature type="domain" description="Helicase ATP-binding" evidence="5">
    <location>
        <begin position="203"/>
        <end position="494"/>
    </location>
</feature>
<reference evidence="6" key="1">
    <citation type="submission" date="2020-10" db="EMBL/GenBank/DDBJ databases">
        <title>Genome sequence of the unusual species of purple photosynthetic bacteria, Phaeovibrio sulfidiphilus DSM 23193, type strain.</title>
        <authorList>
            <person name="Kyndt J.A."/>
            <person name="Meyer T.E."/>
        </authorList>
    </citation>
    <scope>NUCLEOTIDE SEQUENCE</scope>
    <source>
        <strain evidence="6">DSM 23193</strain>
    </source>
</reference>
<dbReference type="GO" id="GO:0003676">
    <property type="term" value="F:nucleic acid binding"/>
    <property type="evidence" value="ECO:0007669"/>
    <property type="project" value="InterPro"/>
</dbReference>
<dbReference type="EMBL" id="JACZHT010000001">
    <property type="protein sequence ID" value="MBE1236257.1"/>
    <property type="molecule type" value="Genomic_DNA"/>
</dbReference>
<keyword evidence="3" id="KW-0067">ATP-binding</keyword>
<gene>
    <name evidence="6" type="ORF">IHV25_01120</name>
</gene>
<comment type="caution">
    <text evidence="6">The sequence shown here is derived from an EMBL/GenBank/DDBJ whole genome shotgun (WGS) entry which is preliminary data.</text>
</comment>
<dbReference type="InterPro" id="IPR014013">
    <property type="entry name" value="Helic_SF1/SF2_ATP-bd_DinG/Rad3"/>
</dbReference>
<keyword evidence="7" id="KW-1185">Reference proteome</keyword>
<dbReference type="GO" id="GO:0005524">
    <property type="term" value="F:ATP binding"/>
    <property type="evidence" value="ECO:0007669"/>
    <property type="project" value="UniProtKB-KW"/>
</dbReference>
<protein>
    <submittedName>
        <fullName evidence="6">ATP-dependent DNA helicase</fullName>
    </submittedName>
</protein>
<dbReference type="Gene3D" id="3.40.50.300">
    <property type="entry name" value="P-loop containing nucleotide triphosphate hydrolases"/>
    <property type="match status" value="2"/>
</dbReference>
<evidence type="ECO:0000256" key="3">
    <source>
        <dbReference type="ARBA" id="ARBA00022840"/>
    </source>
</evidence>
<dbReference type="GO" id="GO:0016818">
    <property type="term" value="F:hydrolase activity, acting on acid anhydrides, in phosphorus-containing anhydrides"/>
    <property type="evidence" value="ECO:0007669"/>
    <property type="project" value="InterPro"/>
</dbReference>
<dbReference type="GO" id="GO:0006139">
    <property type="term" value="P:nucleobase-containing compound metabolic process"/>
    <property type="evidence" value="ECO:0007669"/>
    <property type="project" value="InterPro"/>
</dbReference>
<dbReference type="InterPro" id="IPR045028">
    <property type="entry name" value="DinG/Rad3-like"/>
</dbReference>
<dbReference type="GO" id="GO:0003678">
    <property type="term" value="F:DNA helicase activity"/>
    <property type="evidence" value="ECO:0007669"/>
    <property type="project" value="TreeGrafter"/>
</dbReference>